<protein>
    <submittedName>
        <fullName evidence="1">DNA primase</fullName>
    </submittedName>
</protein>
<accession>A0A430FMG2</accession>
<gene>
    <name evidence="1" type="ORF">D2E25_0244</name>
</gene>
<dbReference type="Proteomes" id="UP000287533">
    <property type="component" value="Unassembled WGS sequence"/>
</dbReference>
<evidence type="ECO:0000313" key="2">
    <source>
        <dbReference type="Proteomes" id="UP000287533"/>
    </source>
</evidence>
<sequence length="163" mass="18180">MALTVKRKRVDVDLILDQDTAERITQLGRDLTAVEQRHVTEGVNSEAKRIAGEIDELRASVAQDTIHLTLEALPLSQWRQVLEENTSVVDGQPKQRVEDITRDAIRLMTVKTVPDTPVNDIADIIGELSDGQISPIWYAIRDLNTRIADPKAALENASRILHA</sequence>
<dbReference type="RefSeq" id="WP_125979240.1">
    <property type="nucleotide sequence ID" value="NZ_QXGL01000001.1"/>
</dbReference>
<organism evidence="1 2">
    <name type="scientific">Bifidobacterium goeldii</name>
    <dbReference type="NCBI Taxonomy" id="2306975"/>
    <lineage>
        <taxon>Bacteria</taxon>
        <taxon>Bacillati</taxon>
        <taxon>Actinomycetota</taxon>
        <taxon>Actinomycetes</taxon>
        <taxon>Bifidobacteriales</taxon>
        <taxon>Bifidobacteriaceae</taxon>
        <taxon>Bifidobacterium</taxon>
    </lineage>
</organism>
<keyword evidence="2" id="KW-1185">Reference proteome</keyword>
<evidence type="ECO:0000313" key="1">
    <source>
        <dbReference type="EMBL" id="RSX53938.1"/>
    </source>
</evidence>
<dbReference type="EMBL" id="QXGL01000001">
    <property type="protein sequence ID" value="RSX53938.1"/>
    <property type="molecule type" value="Genomic_DNA"/>
</dbReference>
<reference evidence="1 2" key="1">
    <citation type="submission" date="2018-09" db="EMBL/GenBank/DDBJ databases">
        <title>Characterization of the phylogenetic diversity of five novel species belonging to the genus Bifidobacterium.</title>
        <authorList>
            <person name="Lugli G.A."/>
            <person name="Duranti S."/>
            <person name="Milani C."/>
        </authorList>
    </citation>
    <scope>NUCLEOTIDE SEQUENCE [LARGE SCALE GENOMIC DNA]</scope>
    <source>
        <strain evidence="1 2">2034B</strain>
    </source>
</reference>
<dbReference type="AlphaFoldDB" id="A0A430FMG2"/>
<dbReference type="OrthoDB" id="9921845at2"/>
<name>A0A430FMG2_9BIFI</name>
<proteinExistence type="predicted"/>
<comment type="caution">
    <text evidence="1">The sequence shown here is derived from an EMBL/GenBank/DDBJ whole genome shotgun (WGS) entry which is preliminary data.</text>
</comment>